<comment type="caution">
    <text evidence="1">The sequence shown here is derived from an EMBL/GenBank/DDBJ whole genome shotgun (WGS) entry which is preliminary data.</text>
</comment>
<accession>A0ABV0Z5S5</accession>
<evidence type="ECO:0000313" key="2">
    <source>
        <dbReference type="Proteomes" id="UP001469553"/>
    </source>
</evidence>
<evidence type="ECO:0000313" key="1">
    <source>
        <dbReference type="EMBL" id="MEQ2300980.1"/>
    </source>
</evidence>
<keyword evidence="2" id="KW-1185">Reference proteome</keyword>
<protein>
    <submittedName>
        <fullName evidence="1">Uncharacterized protein</fullName>
    </submittedName>
</protein>
<name>A0ABV0Z5S5_9TELE</name>
<sequence>MMRFLLLRHRYGDIIKALVKISLTSDKKEERSEASALKNIISKFSFIFLVNMQTKILECINGASQLLQAKDTDILKHLLFCKMPSAFGLWSLRSSLLKLHLPLLL</sequence>
<reference evidence="1 2" key="1">
    <citation type="submission" date="2021-06" db="EMBL/GenBank/DDBJ databases">
        <authorList>
            <person name="Palmer J.M."/>
        </authorList>
    </citation>
    <scope>NUCLEOTIDE SEQUENCE [LARGE SCALE GENOMIC DNA]</scope>
    <source>
        <strain evidence="1 2">AS_MEX2019</strain>
        <tissue evidence="1">Muscle</tissue>
    </source>
</reference>
<gene>
    <name evidence="1" type="ORF">AMECASPLE_031322</name>
</gene>
<dbReference type="Proteomes" id="UP001469553">
    <property type="component" value="Unassembled WGS sequence"/>
</dbReference>
<proteinExistence type="predicted"/>
<organism evidence="1 2">
    <name type="scientific">Ameca splendens</name>
    <dbReference type="NCBI Taxonomy" id="208324"/>
    <lineage>
        <taxon>Eukaryota</taxon>
        <taxon>Metazoa</taxon>
        <taxon>Chordata</taxon>
        <taxon>Craniata</taxon>
        <taxon>Vertebrata</taxon>
        <taxon>Euteleostomi</taxon>
        <taxon>Actinopterygii</taxon>
        <taxon>Neopterygii</taxon>
        <taxon>Teleostei</taxon>
        <taxon>Neoteleostei</taxon>
        <taxon>Acanthomorphata</taxon>
        <taxon>Ovalentaria</taxon>
        <taxon>Atherinomorphae</taxon>
        <taxon>Cyprinodontiformes</taxon>
        <taxon>Goodeidae</taxon>
        <taxon>Ameca</taxon>
    </lineage>
</organism>
<dbReference type="EMBL" id="JAHRIP010050898">
    <property type="protein sequence ID" value="MEQ2300980.1"/>
    <property type="molecule type" value="Genomic_DNA"/>
</dbReference>